<keyword evidence="6" id="KW-0411">Iron-sulfur</keyword>
<gene>
    <name evidence="8" type="ORF">ANIMEMIM_00095</name>
</gene>
<name>A0A811T270_9EURY</name>
<protein>
    <submittedName>
        <fullName evidence="8">Radical SAM superfamily protein</fullName>
    </submittedName>
</protein>
<dbReference type="SFLD" id="SFLDS00029">
    <property type="entry name" value="Radical_SAM"/>
    <property type="match status" value="1"/>
</dbReference>
<dbReference type="GO" id="GO:0046872">
    <property type="term" value="F:metal ion binding"/>
    <property type="evidence" value="ECO:0007669"/>
    <property type="project" value="UniProtKB-KW"/>
</dbReference>
<evidence type="ECO:0000259" key="7">
    <source>
        <dbReference type="PROSITE" id="PS51918"/>
    </source>
</evidence>
<reference evidence="8" key="1">
    <citation type="submission" date="2020-10" db="EMBL/GenBank/DDBJ databases">
        <authorList>
            <person name="Hahn C.J."/>
            <person name="Laso-Perez R."/>
            <person name="Vulcano F."/>
            <person name="Vaziourakis K.-M."/>
            <person name="Stokke R."/>
            <person name="Steen I.H."/>
            <person name="Teske A."/>
            <person name="Boetius A."/>
            <person name="Liebeke M."/>
            <person name="Amann R."/>
            <person name="Knittel K."/>
        </authorList>
    </citation>
    <scope>NUCLEOTIDE SEQUENCE</scope>
    <source>
        <strain evidence="8">Gfbio:e3339647-f889-4370-9287-4fb5cb688e4c:AG393N10_GoMArc1</strain>
    </source>
</reference>
<dbReference type="CDD" id="cd01335">
    <property type="entry name" value="Radical_SAM"/>
    <property type="match status" value="1"/>
</dbReference>
<dbReference type="PROSITE" id="PS51918">
    <property type="entry name" value="RADICAL_SAM"/>
    <property type="match status" value="1"/>
</dbReference>
<dbReference type="InterPro" id="IPR058240">
    <property type="entry name" value="rSAM_sf"/>
</dbReference>
<keyword evidence="2" id="KW-0004">4Fe-4S</keyword>
<accession>A0A811T270</accession>
<keyword evidence="3" id="KW-0949">S-adenosyl-L-methionine</keyword>
<keyword evidence="4" id="KW-0479">Metal-binding</keyword>
<feature type="domain" description="Radical SAM core" evidence="7">
    <location>
        <begin position="7"/>
        <end position="218"/>
    </location>
</feature>
<evidence type="ECO:0000313" key="9">
    <source>
        <dbReference type="Proteomes" id="UP000637195"/>
    </source>
</evidence>
<dbReference type="InterPro" id="IPR007197">
    <property type="entry name" value="rSAM"/>
</dbReference>
<dbReference type="AlphaFoldDB" id="A0A811T270"/>
<evidence type="ECO:0000256" key="1">
    <source>
        <dbReference type="ARBA" id="ARBA00001966"/>
    </source>
</evidence>
<dbReference type="Proteomes" id="UP000637195">
    <property type="component" value="Unassembled WGS sequence"/>
</dbReference>
<evidence type="ECO:0000256" key="5">
    <source>
        <dbReference type="ARBA" id="ARBA00023004"/>
    </source>
</evidence>
<evidence type="ECO:0000256" key="3">
    <source>
        <dbReference type="ARBA" id="ARBA00022691"/>
    </source>
</evidence>
<dbReference type="EMBL" id="CAJHIM010000004">
    <property type="protein sequence ID" value="CAD6491184.1"/>
    <property type="molecule type" value="Genomic_DNA"/>
</dbReference>
<keyword evidence="5" id="KW-0408">Iron</keyword>
<dbReference type="GO" id="GO:0003824">
    <property type="term" value="F:catalytic activity"/>
    <property type="evidence" value="ECO:0007669"/>
    <property type="project" value="InterPro"/>
</dbReference>
<dbReference type="SUPFAM" id="SSF102114">
    <property type="entry name" value="Radical SAM enzymes"/>
    <property type="match status" value="1"/>
</dbReference>
<comment type="caution">
    <text evidence="8">The sequence shown here is derived from an EMBL/GenBank/DDBJ whole genome shotgun (WGS) entry which is preliminary data.</text>
</comment>
<evidence type="ECO:0000256" key="6">
    <source>
        <dbReference type="ARBA" id="ARBA00023014"/>
    </source>
</evidence>
<dbReference type="GO" id="GO:0051539">
    <property type="term" value="F:4 iron, 4 sulfur cluster binding"/>
    <property type="evidence" value="ECO:0007669"/>
    <property type="project" value="UniProtKB-KW"/>
</dbReference>
<dbReference type="SFLD" id="SFLDG01067">
    <property type="entry name" value="SPASM/twitch_domain_containing"/>
    <property type="match status" value="1"/>
</dbReference>
<dbReference type="PANTHER" id="PTHR30352:SF5">
    <property type="entry name" value="PYRUVATE FORMATE-LYASE 1-ACTIVATING ENZYME"/>
    <property type="match status" value="1"/>
</dbReference>
<dbReference type="Gene3D" id="3.20.20.70">
    <property type="entry name" value="Aldolase class I"/>
    <property type="match status" value="1"/>
</dbReference>
<evidence type="ECO:0000256" key="4">
    <source>
        <dbReference type="ARBA" id="ARBA00022723"/>
    </source>
</evidence>
<dbReference type="InterPro" id="IPR013785">
    <property type="entry name" value="Aldolase_TIM"/>
</dbReference>
<dbReference type="PANTHER" id="PTHR30352">
    <property type="entry name" value="PYRUVATE FORMATE-LYASE-ACTIVATING ENZYME"/>
    <property type="match status" value="1"/>
</dbReference>
<proteinExistence type="predicted"/>
<sequence>MSLKAVTYCKQYRRANVHTVGCNFKCKGCPYNSNKESMHQELGIEQVTNALKSLNVKWVHFVGGEPTLCQNIGSIATFCHEELSVKTKIGHSMGWNMPPDDIDAMHITIKAYSDKIHREYTGVSNSRVLDHFRRIYDQGITVTTNTVFIPDLIDVHEVGKIARFIAEVDPQIPFHIIGYMPVQGMPWRSPEHEEMEDVKQTAENYLEEVTTSCFQSLNEYHRKVKENPVYQSVRVA</sequence>
<organism evidence="8 9">
    <name type="scientific">Candidatus Argoarchaeum ethanivorans</name>
    <dbReference type="NCBI Taxonomy" id="2608793"/>
    <lineage>
        <taxon>Archaea</taxon>
        <taxon>Methanobacteriati</taxon>
        <taxon>Methanobacteriota</taxon>
        <taxon>Stenosarchaea group</taxon>
        <taxon>Methanomicrobia</taxon>
        <taxon>Methanosarcinales</taxon>
        <taxon>Methanosarcinales incertae sedis</taxon>
        <taxon>GOM Arc I cluster</taxon>
        <taxon>Candidatus Argoarchaeum</taxon>
    </lineage>
</organism>
<evidence type="ECO:0000313" key="8">
    <source>
        <dbReference type="EMBL" id="CAD6491184.1"/>
    </source>
</evidence>
<dbReference type="Pfam" id="PF04055">
    <property type="entry name" value="Radical_SAM"/>
    <property type="match status" value="1"/>
</dbReference>
<comment type="cofactor">
    <cofactor evidence="1">
        <name>[4Fe-4S] cluster</name>
        <dbReference type="ChEBI" id="CHEBI:49883"/>
    </cofactor>
</comment>
<dbReference type="InterPro" id="IPR034457">
    <property type="entry name" value="Organic_radical-activating"/>
</dbReference>
<evidence type="ECO:0000256" key="2">
    <source>
        <dbReference type="ARBA" id="ARBA00022485"/>
    </source>
</evidence>